<dbReference type="eggNOG" id="COG1309">
    <property type="taxonomic scope" value="Bacteria"/>
</dbReference>
<dbReference type="EMBL" id="AEUV02000002">
    <property type="protein sequence ID" value="EHI74806.1"/>
    <property type="molecule type" value="Genomic_DNA"/>
</dbReference>
<dbReference type="Proteomes" id="UP000004322">
    <property type="component" value="Unassembled WGS sequence"/>
</dbReference>
<dbReference type="PANTHER" id="PTHR43479:SF11">
    <property type="entry name" value="ACREF_ENVCD OPERON REPRESSOR-RELATED"/>
    <property type="match status" value="1"/>
</dbReference>
<dbReference type="InterPro" id="IPR001647">
    <property type="entry name" value="HTH_TetR"/>
</dbReference>
<dbReference type="AlphaFoldDB" id="G5JTG4"/>
<dbReference type="GO" id="GO:0003677">
    <property type="term" value="F:DNA binding"/>
    <property type="evidence" value="ECO:0007669"/>
    <property type="project" value="UniProtKB-UniRule"/>
</dbReference>
<gene>
    <name evidence="4" type="ORF">STRCR_2354</name>
</gene>
<dbReference type="OrthoDB" id="66596at2"/>
<dbReference type="Pfam" id="PF00440">
    <property type="entry name" value="TetR_N"/>
    <property type="match status" value="1"/>
</dbReference>
<protein>
    <recommendedName>
        <fullName evidence="3">HTH tetR-type domain-containing protein</fullName>
    </recommendedName>
</protein>
<dbReference type="InterPro" id="IPR009057">
    <property type="entry name" value="Homeodomain-like_sf"/>
</dbReference>
<dbReference type="PANTHER" id="PTHR43479">
    <property type="entry name" value="ACREF/ENVCD OPERON REPRESSOR-RELATED"/>
    <property type="match status" value="1"/>
</dbReference>
<name>G5JTG4_STRCG</name>
<dbReference type="PROSITE" id="PS50977">
    <property type="entry name" value="HTH_TETR_2"/>
    <property type="match status" value="1"/>
</dbReference>
<dbReference type="Gene3D" id="1.10.357.10">
    <property type="entry name" value="Tetracycline Repressor, domain 2"/>
    <property type="match status" value="1"/>
</dbReference>
<evidence type="ECO:0000256" key="2">
    <source>
        <dbReference type="PROSITE-ProRule" id="PRU00335"/>
    </source>
</evidence>
<accession>G5JTG4</accession>
<feature type="DNA-binding region" description="H-T-H motif" evidence="2">
    <location>
        <begin position="30"/>
        <end position="49"/>
    </location>
</feature>
<dbReference type="STRING" id="873449.STRCR_2354"/>
<sequence length="201" mass="23262">MVSEKISQTKESILSAAQSLFQEKNYQTVGVREIAKRAGCSHTAIYLYFKNKSEILYEVAHKPLEKLYHTLLALEEQDLTPSVKLLEGSHIFIQFGFNNYNSFSLLFLDDGERVDQEQFTYPISELRMKSFQLLKETVTSLLSPDLTQEQALNVVRGIYLFLQGMVTNYADGQTSYDERLRTIVTDYLTYTIIQKRKEECQ</sequence>
<dbReference type="InterPro" id="IPR050624">
    <property type="entry name" value="HTH-type_Tx_Regulator"/>
</dbReference>
<reference evidence="4" key="1">
    <citation type="submission" date="2011-07" db="EMBL/GenBank/DDBJ databases">
        <authorList>
            <person name="Stanhope M.J."/>
            <person name="Durkin A.S."/>
            <person name="Hostetler J."/>
            <person name="Kim M."/>
            <person name="Radune D."/>
            <person name="Singh I."/>
            <person name="Town C.D."/>
        </authorList>
    </citation>
    <scope>NUCLEOTIDE SEQUENCE [LARGE SCALE GENOMIC DNA]</scope>
    <source>
        <strain evidence="4">HS-6</strain>
    </source>
</reference>
<feature type="domain" description="HTH tetR-type" evidence="3">
    <location>
        <begin position="7"/>
        <end position="67"/>
    </location>
</feature>
<keyword evidence="5" id="KW-1185">Reference proteome</keyword>
<dbReference type="SUPFAM" id="SSF46689">
    <property type="entry name" value="Homeodomain-like"/>
    <property type="match status" value="1"/>
</dbReference>
<evidence type="ECO:0000256" key="1">
    <source>
        <dbReference type="ARBA" id="ARBA00023125"/>
    </source>
</evidence>
<evidence type="ECO:0000313" key="5">
    <source>
        <dbReference type="Proteomes" id="UP000004322"/>
    </source>
</evidence>
<dbReference type="RefSeq" id="WP_004228509.1">
    <property type="nucleotide sequence ID" value="NZ_AEUV02000002.1"/>
</dbReference>
<evidence type="ECO:0000259" key="3">
    <source>
        <dbReference type="PROSITE" id="PS50977"/>
    </source>
</evidence>
<dbReference type="PRINTS" id="PR00455">
    <property type="entry name" value="HTHTETR"/>
</dbReference>
<comment type="caution">
    <text evidence="4">The sequence shown here is derived from an EMBL/GenBank/DDBJ whole genome shotgun (WGS) entry which is preliminary data.</text>
</comment>
<organism evidence="4 5">
    <name type="scientific">Streptococcus criceti HS-6</name>
    <dbReference type="NCBI Taxonomy" id="873449"/>
    <lineage>
        <taxon>Bacteria</taxon>
        <taxon>Bacillati</taxon>
        <taxon>Bacillota</taxon>
        <taxon>Bacilli</taxon>
        <taxon>Lactobacillales</taxon>
        <taxon>Streptococcaceae</taxon>
        <taxon>Streptococcus</taxon>
    </lineage>
</organism>
<keyword evidence="1 2" id="KW-0238">DNA-binding</keyword>
<evidence type="ECO:0000313" key="4">
    <source>
        <dbReference type="EMBL" id="EHI74806.1"/>
    </source>
</evidence>
<proteinExistence type="predicted"/>